<comment type="caution">
    <text evidence="2">The sequence shown here is derived from an EMBL/GenBank/DDBJ whole genome shotgun (WGS) entry which is preliminary data.</text>
</comment>
<dbReference type="InterPro" id="IPR018490">
    <property type="entry name" value="cNMP-bd_dom_sf"/>
</dbReference>
<evidence type="ECO:0000313" key="2">
    <source>
        <dbReference type="EMBL" id="TDE26815.1"/>
    </source>
</evidence>
<dbReference type="InterPro" id="IPR000595">
    <property type="entry name" value="cNMP-bd_dom"/>
</dbReference>
<proteinExistence type="predicted"/>
<dbReference type="Pfam" id="PF00027">
    <property type="entry name" value="cNMP_binding"/>
    <property type="match status" value="1"/>
</dbReference>
<accession>A0A4R5E7N3</accession>
<name>A0A4R5E7N3_9ACTN</name>
<dbReference type="AlphaFoldDB" id="A0A4R5E7N3"/>
<dbReference type="Gene3D" id="2.60.120.10">
    <property type="entry name" value="Jelly Rolls"/>
    <property type="match status" value="1"/>
</dbReference>
<sequence length="201" mass="22255">MGLFRSLVDEGARPHLYRRGEIICSPLRPATCVFLIEHGYAREHVPAGDHEAVHDLRGDGDLVGELAFWSAADRVRIDALTEVRAWPIDLRRLREHASASPAVATALVQELFARNMAARRHEALARAPVAARLAVWLLHLDERYGLASESAPPLSMETLADLVGSSPVSRISRAKEWAFCSLAAYVAWHLLHFVTALLLRA</sequence>
<gene>
    <name evidence="2" type="ORF">E1295_43745</name>
</gene>
<dbReference type="RefSeq" id="WP_132640565.1">
    <property type="nucleotide sequence ID" value="NZ_SMLD01000227.1"/>
</dbReference>
<dbReference type="EMBL" id="SMLD01000227">
    <property type="protein sequence ID" value="TDE26815.1"/>
    <property type="molecule type" value="Genomic_DNA"/>
</dbReference>
<evidence type="ECO:0000259" key="1">
    <source>
        <dbReference type="PROSITE" id="PS50042"/>
    </source>
</evidence>
<evidence type="ECO:0000313" key="3">
    <source>
        <dbReference type="Proteomes" id="UP000295136"/>
    </source>
</evidence>
<feature type="domain" description="Cyclic nucleotide-binding" evidence="1">
    <location>
        <begin position="17"/>
        <end position="114"/>
    </location>
</feature>
<organism evidence="2 3">
    <name type="scientific">Nonomuraea mesophila</name>
    <dbReference type="NCBI Taxonomy" id="2530382"/>
    <lineage>
        <taxon>Bacteria</taxon>
        <taxon>Bacillati</taxon>
        <taxon>Actinomycetota</taxon>
        <taxon>Actinomycetes</taxon>
        <taxon>Streptosporangiales</taxon>
        <taxon>Streptosporangiaceae</taxon>
        <taxon>Nonomuraea</taxon>
    </lineage>
</organism>
<protein>
    <submittedName>
        <fullName evidence="2">Crp/Fnr family transcriptional regulator</fullName>
    </submittedName>
</protein>
<dbReference type="CDD" id="cd00038">
    <property type="entry name" value="CAP_ED"/>
    <property type="match status" value="1"/>
</dbReference>
<dbReference type="PROSITE" id="PS50042">
    <property type="entry name" value="CNMP_BINDING_3"/>
    <property type="match status" value="1"/>
</dbReference>
<dbReference type="SUPFAM" id="SSF51206">
    <property type="entry name" value="cAMP-binding domain-like"/>
    <property type="match status" value="1"/>
</dbReference>
<reference evidence="2 3" key="1">
    <citation type="submission" date="2019-03" db="EMBL/GenBank/DDBJ databases">
        <title>Draft genome sequences of novel Actinobacteria.</title>
        <authorList>
            <person name="Sahin N."/>
            <person name="Ay H."/>
            <person name="Saygin H."/>
        </authorList>
    </citation>
    <scope>NUCLEOTIDE SEQUENCE [LARGE SCALE GENOMIC DNA]</scope>
    <source>
        <strain evidence="2 3">6K102</strain>
    </source>
</reference>
<dbReference type="InterPro" id="IPR014710">
    <property type="entry name" value="RmlC-like_jellyroll"/>
</dbReference>
<keyword evidence="3" id="KW-1185">Reference proteome</keyword>
<dbReference type="Proteomes" id="UP000295136">
    <property type="component" value="Unassembled WGS sequence"/>
</dbReference>